<gene>
    <name evidence="6" type="ORF">E0H75_31060</name>
</gene>
<feature type="domain" description="HTH tetR-type" evidence="5">
    <location>
        <begin position="7"/>
        <end position="66"/>
    </location>
</feature>
<evidence type="ECO:0000256" key="2">
    <source>
        <dbReference type="ARBA" id="ARBA00023125"/>
    </source>
</evidence>
<comment type="caution">
    <text evidence="6">The sequence shown here is derived from an EMBL/GenBank/DDBJ whole genome shotgun (WGS) entry which is preliminary data.</text>
</comment>
<keyword evidence="2 4" id="KW-0238">DNA-binding</keyword>
<keyword evidence="3" id="KW-0804">Transcription</keyword>
<name>A0A4R0JS93_9ACTN</name>
<evidence type="ECO:0000313" key="6">
    <source>
        <dbReference type="EMBL" id="TCC44965.1"/>
    </source>
</evidence>
<dbReference type="RefSeq" id="WP_131517269.1">
    <property type="nucleotide sequence ID" value="NZ_SJKD01000008.1"/>
</dbReference>
<dbReference type="Pfam" id="PF00440">
    <property type="entry name" value="TetR_N"/>
    <property type="match status" value="1"/>
</dbReference>
<dbReference type="SUPFAM" id="SSF48498">
    <property type="entry name" value="Tetracyclin repressor-like, C-terminal domain"/>
    <property type="match status" value="1"/>
</dbReference>
<proteinExistence type="predicted"/>
<dbReference type="Gene3D" id="1.10.357.10">
    <property type="entry name" value="Tetracycline Repressor, domain 2"/>
    <property type="match status" value="1"/>
</dbReference>
<dbReference type="OrthoDB" id="4214267at2"/>
<evidence type="ECO:0000313" key="7">
    <source>
        <dbReference type="Proteomes" id="UP000293342"/>
    </source>
</evidence>
<accession>A0A4R0JS93</accession>
<feature type="DNA-binding region" description="H-T-H motif" evidence="4">
    <location>
        <begin position="29"/>
        <end position="48"/>
    </location>
</feature>
<dbReference type="AlphaFoldDB" id="A0A4R0JS93"/>
<dbReference type="GO" id="GO:0003677">
    <property type="term" value="F:DNA binding"/>
    <property type="evidence" value="ECO:0007669"/>
    <property type="project" value="UniProtKB-UniRule"/>
</dbReference>
<reference evidence="6 7" key="1">
    <citation type="submission" date="2019-02" db="EMBL/GenBank/DDBJ databases">
        <title>Kribbella capetownensis sp. nov. and Kribbella speibonae sp. nov., isolated from soil.</title>
        <authorList>
            <person name="Curtis S.M."/>
            <person name="Norton I."/>
            <person name="Everest G.J."/>
            <person name="Meyers P.R."/>
        </authorList>
    </citation>
    <scope>NUCLEOTIDE SEQUENCE [LARGE SCALE GENOMIC DNA]</scope>
    <source>
        <strain evidence="6 7">YM53</strain>
    </source>
</reference>
<dbReference type="InterPro" id="IPR001647">
    <property type="entry name" value="HTH_TetR"/>
</dbReference>
<protein>
    <submittedName>
        <fullName evidence="6">TetR/AcrR family transcriptional regulator</fullName>
    </submittedName>
</protein>
<evidence type="ECO:0000256" key="1">
    <source>
        <dbReference type="ARBA" id="ARBA00023015"/>
    </source>
</evidence>
<dbReference type="EMBL" id="SJKD01000008">
    <property type="protein sequence ID" value="TCC44965.1"/>
    <property type="molecule type" value="Genomic_DNA"/>
</dbReference>
<evidence type="ECO:0000259" key="5">
    <source>
        <dbReference type="PROSITE" id="PS50977"/>
    </source>
</evidence>
<keyword evidence="7" id="KW-1185">Reference proteome</keyword>
<dbReference type="Proteomes" id="UP000293342">
    <property type="component" value="Unassembled WGS sequence"/>
</dbReference>
<dbReference type="PROSITE" id="PS50977">
    <property type="entry name" value="HTH_TETR_2"/>
    <property type="match status" value="1"/>
</dbReference>
<evidence type="ECO:0000256" key="3">
    <source>
        <dbReference type="ARBA" id="ARBA00023163"/>
    </source>
</evidence>
<keyword evidence="1" id="KW-0805">Transcription regulation</keyword>
<sequence length="185" mass="20105">MTPRTSPGPRERLLAAGQQLFYSQGASVGVDALLKEANVARRSLYEHFGDKDGLIAAVLHRASAEDLAWYENALAGATEPRARLLGLFDRLDELVATPDFRGCRYFATDLSFADPAHPAHAETDAFRRSLHALLVRELEAMGHAHPERAAEQLHLLIEGTLVVGATQDGHHPGRAARDLAAVVLD</sequence>
<dbReference type="SUPFAM" id="SSF46689">
    <property type="entry name" value="Homeodomain-like"/>
    <property type="match status" value="1"/>
</dbReference>
<organism evidence="6 7">
    <name type="scientific">Kribbella capetownensis</name>
    <dbReference type="NCBI Taxonomy" id="1572659"/>
    <lineage>
        <taxon>Bacteria</taxon>
        <taxon>Bacillati</taxon>
        <taxon>Actinomycetota</taxon>
        <taxon>Actinomycetes</taxon>
        <taxon>Propionibacteriales</taxon>
        <taxon>Kribbellaceae</taxon>
        <taxon>Kribbella</taxon>
    </lineage>
</organism>
<dbReference type="InterPro" id="IPR009057">
    <property type="entry name" value="Homeodomain-like_sf"/>
</dbReference>
<dbReference type="InterPro" id="IPR036271">
    <property type="entry name" value="Tet_transcr_reg_TetR-rel_C_sf"/>
</dbReference>
<dbReference type="PRINTS" id="PR00455">
    <property type="entry name" value="HTHTETR"/>
</dbReference>
<dbReference type="PANTHER" id="PTHR47506">
    <property type="entry name" value="TRANSCRIPTIONAL REGULATORY PROTEIN"/>
    <property type="match status" value="1"/>
</dbReference>
<dbReference type="PANTHER" id="PTHR47506:SF3">
    <property type="entry name" value="HTH-TYPE TRANSCRIPTIONAL REGULATOR LMRA"/>
    <property type="match status" value="1"/>
</dbReference>
<evidence type="ECO:0000256" key="4">
    <source>
        <dbReference type="PROSITE-ProRule" id="PRU00335"/>
    </source>
</evidence>